<accession>A0A9W4WXT7</accession>
<dbReference type="EMBL" id="CAMKVN010009880">
    <property type="protein sequence ID" value="CAI2193636.1"/>
    <property type="molecule type" value="Genomic_DNA"/>
</dbReference>
<dbReference type="OrthoDB" id="417450at2759"/>
<sequence length="65" mass="7853">SERKCRYIFEDLLGKKFPSPRLNFLDEMQLNGYNEELQLAFEFHGQQHYSLNSMFHKRGQIDLDE</sequence>
<evidence type="ECO:0000313" key="2">
    <source>
        <dbReference type="Proteomes" id="UP001153678"/>
    </source>
</evidence>
<feature type="non-terminal residue" evidence="1">
    <location>
        <position position="1"/>
    </location>
</feature>
<gene>
    <name evidence="1" type="ORF">FWILDA_LOCUS16174</name>
</gene>
<dbReference type="Proteomes" id="UP001153678">
    <property type="component" value="Unassembled WGS sequence"/>
</dbReference>
<keyword evidence="2" id="KW-1185">Reference proteome</keyword>
<comment type="caution">
    <text evidence="1">The sequence shown here is derived from an EMBL/GenBank/DDBJ whole genome shotgun (WGS) entry which is preliminary data.</text>
</comment>
<organism evidence="1 2">
    <name type="scientific">Funneliformis geosporum</name>
    <dbReference type="NCBI Taxonomy" id="1117311"/>
    <lineage>
        <taxon>Eukaryota</taxon>
        <taxon>Fungi</taxon>
        <taxon>Fungi incertae sedis</taxon>
        <taxon>Mucoromycota</taxon>
        <taxon>Glomeromycotina</taxon>
        <taxon>Glomeromycetes</taxon>
        <taxon>Glomerales</taxon>
        <taxon>Glomeraceae</taxon>
        <taxon>Funneliformis</taxon>
    </lineage>
</organism>
<name>A0A9W4WXT7_9GLOM</name>
<reference evidence="1" key="1">
    <citation type="submission" date="2022-08" db="EMBL/GenBank/DDBJ databases">
        <authorList>
            <person name="Kallberg Y."/>
            <person name="Tangrot J."/>
            <person name="Rosling A."/>
        </authorList>
    </citation>
    <scope>NUCLEOTIDE SEQUENCE</scope>
    <source>
        <strain evidence="1">Wild A</strain>
    </source>
</reference>
<dbReference type="AlphaFoldDB" id="A0A9W4WXT7"/>
<evidence type="ECO:0000313" key="1">
    <source>
        <dbReference type="EMBL" id="CAI2193636.1"/>
    </source>
</evidence>
<protein>
    <submittedName>
        <fullName evidence="1">5298_t:CDS:1</fullName>
    </submittedName>
</protein>
<proteinExistence type="predicted"/>